<evidence type="ECO:0008006" key="5">
    <source>
        <dbReference type="Google" id="ProtNLM"/>
    </source>
</evidence>
<evidence type="ECO:0000313" key="3">
    <source>
        <dbReference type="EMBL" id="GAX77935.1"/>
    </source>
</evidence>
<gene>
    <name evidence="3" type="ORF">CEUSTIGMA_g5377.t1</name>
</gene>
<feature type="compositionally biased region" description="Polar residues" evidence="2">
    <location>
        <begin position="629"/>
        <end position="641"/>
    </location>
</feature>
<proteinExistence type="predicted"/>
<dbReference type="EMBL" id="BEGY01000028">
    <property type="protein sequence ID" value="GAX77935.1"/>
    <property type="molecule type" value="Genomic_DNA"/>
</dbReference>
<dbReference type="Proteomes" id="UP000232323">
    <property type="component" value="Unassembled WGS sequence"/>
</dbReference>
<comment type="caution">
    <text evidence="3">The sequence shown here is derived from an EMBL/GenBank/DDBJ whole genome shotgun (WGS) entry which is preliminary data.</text>
</comment>
<accession>A0A250X4E0</accession>
<reference evidence="3 4" key="1">
    <citation type="submission" date="2017-08" db="EMBL/GenBank/DDBJ databases">
        <title>Acidophilic green algal genome provides insights into adaptation to an acidic environment.</title>
        <authorList>
            <person name="Hirooka S."/>
            <person name="Hirose Y."/>
            <person name="Kanesaki Y."/>
            <person name="Higuchi S."/>
            <person name="Fujiwara T."/>
            <person name="Onuma R."/>
            <person name="Era A."/>
            <person name="Ohbayashi R."/>
            <person name="Uzuka A."/>
            <person name="Nozaki H."/>
            <person name="Yoshikawa H."/>
            <person name="Miyagishima S.Y."/>
        </authorList>
    </citation>
    <scope>NUCLEOTIDE SEQUENCE [LARGE SCALE GENOMIC DNA]</scope>
    <source>
        <strain evidence="3 4">NIES-2499</strain>
    </source>
</reference>
<evidence type="ECO:0000256" key="2">
    <source>
        <dbReference type="SAM" id="MobiDB-lite"/>
    </source>
</evidence>
<sequence length="761" mass="81851">MKHRQLCTLYSSYLEALFLVRGNESDVWDFIDISHAKNVEESFNLVRDACDIQISNETYACTLEVPEASSELLVHISPELPATSVAYGVNSTQDKGWLSVDQIVQSCVQIPTLIRQAWADRSKSFQARVPDINSTGTAARAVTAEGSEPLVLKQTNSISWNLGVYSTQKSTHTATFASGTTTHDSAAQEEPKRLLSGRTHEVMPVKPDIDYAEPAVLSKAVGDNAVSQHERAEAKIALSGREKYEGEEGSSVWPASHSFHHHDNAFALIQPFMPHLLPLLLRELEAGYAPSVDHATASPALPTKDPQLSLPSPASADTSLPLEDLLVYCKDQWKGITPKQYLDEFCSSNQLAAPCYYPASHHMQSSTGALEGGPSLATCIISHLGVQVTPVVLLDSMEEAEQTAALSAILYLEGCVDMYSSHCRVVPVGYPPLLRPDQLRSWEEQLHQQAQWLARNKELMLQRLNQKRQELAREMAALERAEKAVQNGEEKLLSSCWDPSEAMLAMAIQGRAGSTTMAPESLPLGTGPGMDSASMEGEEDSSNGSLAAAAAAEDNDEVVEGVERLLLIAGSAGGSRALKRARVGGSSNTGWSSASAAAAGGKKKVNPAGAAAEGSVGSLPGRSVGAEGATTTEDGAVSSSGVHLKGRVQELKEVCERRRWSHPQYEYTRAEPESQATGAKFYCLLTLSTDFGYNDQFSSQELPSGYHGDVMPCPKSMTTFQSEVHSTKRACKEAAAAAALEFIRSCSGSRVHNNKASSTGK</sequence>
<dbReference type="AlphaFoldDB" id="A0A250X4E0"/>
<evidence type="ECO:0000313" key="4">
    <source>
        <dbReference type="Proteomes" id="UP000232323"/>
    </source>
</evidence>
<evidence type="ECO:0000256" key="1">
    <source>
        <dbReference type="SAM" id="Coils"/>
    </source>
</evidence>
<feature type="coiled-coil region" evidence="1">
    <location>
        <begin position="454"/>
        <end position="491"/>
    </location>
</feature>
<protein>
    <recommendedName>
        <fullName evidence="5">DRBM domain-containing protein</fullName>
    </recommendedName>
</protein>
<organism evidence="3 4">
    <name type="scientific">Chlamydomonas eustigma</name>
    <dbReference type="NCBI Taxonomy" id="1157962"/>
    <lineage>
        <taxon>Eukaryota</taxon>
        <taxon>Viridiplantae</taxon>
        <taxon>Chlorophyta</taxon>
        <taxon>core chlorophytes</taxon>
        <taxon>Chlorophyceae</taxon>
        <taxon>CS clade</taxon>
        <taxon>Chlamydomonadales</taxon>
        <taxon>Chlamydomonadaceae</taxon>
        <taxon>Chlamydomonas</taxon>
    </lineage>
</organism>
<feature type="region of interest" description="Disordered" evidence="2">
    <location>
        <begin position="606"/>
        <end position="642"/>
    </location>
</feature>
<dbReference type="OrthoDB" id="547312at2759"/>
<dbReference type="Gene3D" id="3.30.160.20">
    <property type="match status" value="1"/>
</dbReference>
<feature type="region of interest" description="Disordered" evidence="2">
    <location>
        <begin position="515"/>
        <end position="550"/>
    </location>
</feature>
<keyword evidence="1" id="KW-0175">Coiled coil</keyword>
<name>A0A250X4E0_9CHLO</name>
<keyword evidence="4" id="KW-1185">Reference proteome</keyword>
<dbReference type="STRING" id="1157962.A0A250X4E0"/>